<gene>
    <name evidence="4" type="ORF">M440DRAFT_1438907</name>
</gene>
<dbReference type="SUPFAM" id="SSF52540">
    <property type="entry name" value="P-loop containing nucleoside triphosphate hydrolases"/>
    <property type="match status" value="1"/>
</dbReference>
<dbReference type="InterPro" id="IPR027417">
    <property type="entry name" value="P-loop_NTPase"/>
</dbReference>
<protein>
    <submittedName>
        <fullName evidence="4">Uncharacterized protein</fullName>
    </submittedName>
</protein>
<dbReference type="AlphaFoldDB" id="A0A2T4C3N4"/>
<evidence type="ECO:0000259" key="3">
    <source>
        <dbReference type="Pfam" id="PF26633"/>
    </source>
</evidence>
<sequence length="1151" mass="130232">MYWLVSRLLSHEMQYSGCFNLSRTLYDAKRDQFLKASLFPHGPPESHVSTQPTADTEISVSRCAQTTAVNILSGTLSLQGAAVFLRDFEAGGTVRAAVIHRLSTAQQTIVNLGDTFKSSGGLAALRTQDCTHVVIGIKWGLQTIVAASCSTPSKAGSSESEEATFNRDLEILTSSIELAPLTPQTRLRQSPQMELCDDLTIYSDAFEQEGLAMHSVSDICDFIRVVPDHIRQENSGKGLPVAYTLMPITTLAFLLPLPQEFQYSLTTIRHDYLVDLIQLFDDVEASAAKLRKYHTYLAGHIMHVARGHVDEVLDSIKHLGEGKRWLTDQLFLCLLEVRQGKQDASVLFDLYRHLALTEPTPKQLAALVGQETEKLEFITSVVSQGAKYIGYNGLSLKMIQKAQKDAHFYIFHFDSASMKSDQDWNDNVALLLELVGQRDERMPVFIMDHDAMGSNACLGISRISHHKGNEECRADMLEYRQFLSTKCFARCSDGALDTSKCQRPVKRRFVKIPCPSPGCDSGHSEEWTCPRCFATLEYGFSDEYFYCDCGRGLFSSYEFNCNDPKHNSDFAAYDVEQLRKLLDKLDQENYINILILGETGVGKSTFINAFVNYLSYSTLDEAKDADSLASVIPCSFSLQTMNRDNPELGIQEFNVKVGGRDDEVDGSTGNSATQRSAVYPVTIGAKMYRLIDTPGIGDTRGLTYDKENMADILKTISSYDNLHGILVLVKSNNARLTVTFRFCVKELLTHLHRSATKNMAFGFTNTRISNYAPGDTFKPLKALLDGQSDIPIALSTATTYCFDSESFRYLAAYKQGVPMDNEEKFHRSWDHSSKEAHRLLDYFASTQPHPLCEDKKLELTDTQLTANKLRKRLHMERIQFRATKLEKPRTVCKNTDCCDFKDNGHGDGTVTTIYKTHCHAECYLQNVTEDVVADPGLIKCAAFRGTNVCVVFQHRWQEHLHVLYELFEEKVQVIDKEIQRQLRANVDDVTLRQLVITRLDRDIQEFNEELDEIRRAAARFCLFLRENAITIINDATLDYLDMLIQDEQGVIEAGRQRGLSVDSNKKRLRALKDDRQIHLELVETFKQNMAHPTCPEDMLLDEKGVDALVKKLYDLKHFGANLKHIKYVIDSSIEETYRERPYRYRLSVLLQ</sequence>
<evidence type="ECO:0000259" key="1">
    <source>
        <dbReference type="Pfam" id="PF24674"/>
    </source>
</evidence>
<dbReference type="Proteomes" id="UP000240760">
    <property type="component" value="Unassembled WGS sequence"/>
</dbReference>
<dbReference type="Pfam" id="PF26633">
    <property type="entry name" value="DUF8206"/>
    <property type="match status" value="1"/>
</dbReference>
<dbReference type="STRING" id="983965.A0A2T4C3N4"/>
<dbReference type="PANTHER" id="PTHR32046:SF11">
    <property type="entry name" value="IMMUNE-ASSOCIATED NUCLEOTIDE-BINDING PROTEIN 10-LIKE"/>
    <property type="match status" value="1"/>
</dbReference>
<dbReference type="EMBL" id="KZ679132">
    <property type="protein sequence ID" value="PTB76171.1"/>
    <property type="molecule type" value="Genomic_DNA"/>
</dbReference>
<evidence type="ECO:0000313" key="5">
    <source>
        <dbReference type="Proteomes" id="UP000240760"/>
    </source>
</evidence>
<name>A0A2T4C3N4_TRILO</name>
<dbReference type="OrthoDB" id="8954335at2759"/>
<dbReference type="InterPro" id="IPR058519">
    <property type="entry name" value="DUF8206"/>
</dbReference>
<proteinExistence type="predicted"/>
<accession>A0A2T4C3N4</accession>
<organism evidence="4 5">
    <name type="scientific">Trichoderma longibrachiatum ATCC 18648</name>
    <dbReference type="NCBI Taxonomy" id="983965"/>
    <lineage>
        <taxon>Eukaryota</taxon>
        <taxon>Fungi</taxon>
        <taxon>Dikarya</taxon>
        <taxon>Ascomycota</taxon>
        <taxon>Pezizomycotina</taxon>
        <taxon>Sordariomycetes</taxon>
        <taxon>Hypocreomycetidae</taxon>
        <taxon>Hypocreales</taxon>
        <taxon>Hypocreaceae</taxon>
        <taxon>Trichoderma</taxon>
    </lineage>
</organism>
<dbReference type="Pfam" id="PF24676">
    <property type="entry name" value="DUF7656"/>
    <property type="match status" value="1"/>
</dbReference>
<dbReference type="Pfam" id="PF24674">
    <property type="entry name" value="MACPF_SNTX"/>
    <property type="match status" value="1"/>
</dbReference>
<dbReference type="CDD" id="cd00882">
    <property type="entry name" value="Ras_like_GTPase"/>
    <property type="match status" value="1"/>
</dbReference>
<evidence type="ECO:0000313" key="4">
    <source>
        <dbReference type="EMBL" id="PTB76171.1"/>
    </source>
</evidence>
<reference evidence="4 5" key="1">
    <citation type="submission" date="2016-07" db="EMBL/GenBank/DDBJ databases">
        <title>Multiple horizontal gene transfer events from other fungi enriched the ability of initially mycotrophic Trichoderma (Ascomycota) to feed on dead plant biomass.</title>
        <authorList>
            <consortium name="DOE Joint Genome Institute"/>
            <person name="Aerts A."/>
            <person name="Atanasova L."/>
            <person name="Chenthamara K."/>
            <person name="Zhang J."/>
            <person name="Grujic M."/>
            <person name="Henrissat B."/>
            <person name="Kuo A."/>
            <person name="Salamov A."/>
            <person name="Lipzen A."/>
            <person name="Labutti K."/>
            <person name="Barry K."/>
            <person name="Miao Y."/>
            <person name="Rahimi M.J."/>
            <person name="Shen Q."/>
            <person name="Grigoriev I.V."/>
            <person name="Kubicek C.P."/>
            <person name="Druzhinina I.S."/>
        </authorList>
    </citation>
    <scope>NUCLEOTIDE SEQUENCE [LARGE SCALE GENOMIC DNA]</scope>
    <source>
        <strain evidence="4 5">ATCC 18648</strain>
    </source>
</reference>
<dbReference type="InterPro" id="IPR056073">
    <property type="entry name" value="DUF7656"/>
</dbReference>
<feature type="domain" description="DUF8206" evidence="3">
    <location>
        <begin position="884"/>
        <end position="965"/>
    </location>
</feature>
<dbReference type="InterPro" id="IPR025662">
    <property type="entry name" value="Sigma_54_int_dom_ATP-bd_1"/>
</dbReference>
<dbReference type="Gene3D" id="3.40.50.300">
    <property type="entry name" value="P-loop containing nucleotide triphosphate hydrolases"/>
    <property type="match status" value="1"/>
</dbReference>
<dbReference type="PANTHER" id="PTHR32046">
    <property type="entry name" value="G DOMAIN-CONTAINING PROTEIN"/>
    <property type="match status" value="1"/>
</dbReference>
<dbReference type="PROSITE" id="PS00675">
    <property type="entry name" value="SIGMA54_INTERACT_1"/>
    <property type="match status" value="1"/>
</dbReference>
<dbReference type="InterPro" id="IPR056072">
    <property type="entry name" value="SNTX_MACPF/CDC-like_dom"/>
</dbReference>
<keyword evidence="5" id="KW-1185">Reference proteome</keyword>
<feature type="domain" description="SNTX MACPF/CDC-like" evidence="1">
    <location>
        <begin position="92"/>
        <end position="251"/>
    </location>
</feature>
<feature type="domain" description="DUF7656" evidence="2">
    <location>
        <begin position="381"/>
        <end position="481"/>
    </location>
</feature>
<evidence type="ECO:0000259" key="2">
    <source>
        <dbReference type="Pfam" id="PF24676"/>
    </source>
</evidence>